<sequence>MTLSWPFLTREPIIKRLAMRPFEIGLSQCLVEIVVNLIA</sequence>
<gene>
    <name evidence="1" type="ORF">VTAP4600_B1512</name>
</gene>
<proteinExistence type="predicted"/>
<evidence type="ECO:0000313" key="1">
    <source>
        <dbReference type="EMBL" id="SON53123.1"/>
    </source>
</evidence>
<name>A0A2N8ZMI4_9VIBR</name>
<dbReference type="KEGG" id="vta:B1512"/>
<accession>A0A2N8ZMI4</accession>
<organism evidence="1 2">
    <name type="scientific">Vibrio tapetis subsp. tapetis</name>
    <dbReference type="NCBI Taxonomy" id="1671868"/>
    <lineage>
        <taxon>Bacteria</taxon>
        <taxon>Pseudomonadati</taxon>
        <taxon>Pseudomonadota</taxon>
        <taxon>Gammaproteobacteria</taxon>
        <taxon>Vibrionales</taxon>
        <taxon>Vibrionaceae</taxon>
        <taxon>Vibrio</taxon>
    </lineage>
</organism>
<protein>
    <submittedName>
        <fullName evidence="1">Uncharacterized protein</fullName>
    </submittedName>
</protein>
<keyword evidence="2" id="KW-1185">Reference proteome</keyword>
<dbReference type="Proteomes" id="UP000235828">
    <property type="component" value="Chromosome B"/>
</dbReference>
<evidence type="ECO:0000313" key="2">
    <source>
        <dbReference type="Proteomes" id="UP000235828"/>
    </source>
</evidence>
<dbReference type="EMBL" id="LT960612">
    <property type="protein sequence ID" value="SON53123.1"/>
    <property type="molecule type" value="Genomic_DNA"/>
</dbReference>
<dbReference type="AlphaFoldDB" id="A0A2N8ZMI4"/>
<reference evidence="1 2" key="1">
    <citation type="submission" date="2017-10" db="EMBL/GenBank/DDBJ databases">
        <authorList>
            <person name="Banno H."/>
            <person name="Chua N.-H."/>
        </authorList>
    </citation>
    <scope>NUCLEOTIDE SEQUENCE [LARGE SCALE GENOMIC DNA]</scope>
    <source>
        <strain evidence="1">Vibrio tapetis CECT4600</strain>
    </source>
</reference>